<evidence type="ECO:0000256" key="6">
    <source>
        <dbReference type="SAM" id="Phobius"/>
    </source>
</evidence>
<dbReference type="AlphaFoldDB" id="A0AAN9A809"/>
<dbReference type="PANTHER" id="PTHR19444">
    <property type="entry name" value="UNC-93 RELATED"/>
    <property type="match status" value="1"/>
</dbReference>
<dbReference type="Gene3D" id="1.20.1250.20">
    <property type="entry name" value="MFS general substrate transporter like domains"/>
    <property type="match status" value="1"/>
</dbReference>
<dbReference type="GO" id="GO:0005886">
    <property type="term" value="C:plasma membrane"/>
    <property type="evidence" value="ECO:0007669"/>
    <property type="project" value="TreeGrafter"/>
</dbReference>
<feature type="transmembrane region" description="Helical" evidence="6">
    <location>
        <begin position="12"/>
        <end position="30"/>
    </location>
</feature>
<dbReference type="GO" id="GO:0006937">
    <property type="term" value="P:regulation of muscle contraction"/>
    <property type="evidence" value="ECO:0007669"/>
    <property type="project" value="TreeGrafter"/>
</dbReference>
<dbReference type="GO" id="GO:0055120">
    <property type="term" value="C:striated muscle dense body"/>
    <property type="evidence" value="ECO:0007669"/>
    <property type="project" value="TreeGrafter"/>
</dbReference>
<keyword evidence="3 6" id="KW-0812">Transmembrane</keyword>
<dbReference type="Proteomes" id="UP001381693">
    <property type="component" value="Unassembled WGS sequence"/>
</dbReference>
<evidence type="ECO:0000256" key="4">
    <source>
        <dbReference type="ARBA" id="ARBA00022989"/>
    </source>
</evidence>
<gene>
    <name evidence="7" type="primary">unc-93_3</name>
    <name evidence="7" type="ORF">SK128_014545</name>
</gene>
<keyword evidence="8" id="KW-1185">Reference proteome</keyword>
<sequence>AYVSCGLGVHMVGYVLICYGICDVIGSISFTPIVRKFHRVPVFLLGFAINLSVIITMMHWTPNPDDIAVFFILAGLWGFADAIWQTQINAFYGVIFLGKSEAAFSNYRLWESLGFIIAYAFSTVSCIDEKVITLLVFLCTGFTGYLVIEILEKFKILKRDSEGNIIKIDKLIRG</sequence>
<keyword evidence="4 6" id="KW-1133">Transmembrane helix</keyword>
<evidence type="ECO:0000313" key="8">
    <source>
        <dbReference type="Proteomes" id="UP001381693"/>
    </source>
</evidence>
<evidence type="ECO:0000256" key="5">
    <source>
        <dbReference type="ARBA" id="ARBA00023136"/>
    </source>
</evidence>
<feature type="transmembrane region" description="Helical" evidence="6">
    <location>
        <begin position="42"/>
        <end position="61"/>
    </location>
</feature>
<evidence type="ECO:0000256" key="1">
    <source>
        <dbReference type="ARBA" id="ARBA00004141"/>
    </source>
</evidence>
<organism evidence="7 8">
    <name type="scientific">Halocaridina rubra</name>
    <name type="common">Hawaiian red shrimp</name>
    <dbReference type="NCBI Taxonomy" id="373956"/>
    <lineage>
        <taxon>Eukaryota</taxon>
        <taxon>Metazoa</taxon>
        <taxon>Ecdysozoa</taxon>
        <taxon>Arthropoda</taxon>
        <taxon>Crustacea</taxon>
        <taxon>Multicrustacea</taxon>
        <taxon>Malacostraca</taxon>
        <taxon>Eumalacostraca</taxon>
        <taxon>Eucarida</taxon>
        <taxon>Decapoda</taxon>
        <taxon>Pleocyemata</taxon>
        <taxon>Caridea</taxon>
        <taxon>Atyoidea</taxon>
        <taxon>Atyidae</taxon>
        <taxon>Halocaridina</taxon>
    </lineage>
</organism>
<dbReference type="GO" id="GO:0043266">
    <property type="term" value="P:regulation of potassium ion transport"/>
    <property type="evidence" value="ECO:0007669"/>
    <property type="project" value="TreeGrafter"/>
</dbReference>
<dbReference type="GO" id="GO:0015459">
    <property type="term" value="F:potassium channel regulator activity"/>
    <property type="evidence" value="ECO:0007669"/>
    <property type="project" value="TreeGrafter"/>
</dbReference>
<dbReference type="InterPro" id="IPR051951">
    <property type="entry name" value="UNC-93_regulatory"/>
</dbReference>
<feature type="transmembrane region" description="Helical" evidence="6">
    <location>
        <begin position="67"/>
        <end position="97"/>
    </location>
</feature>
<dbReference type="Pfam" id="PF05978">
    <property type="entry name" value="UNC-93"/>
    <property type="match status" value="1"/>
</dbReference>
<feature type="transmembrane region" description="Helical" evidence="6">
    <location>
        <begin position="131"/>
        <end position="151"/>
    </location>
</feature>
<accession>A0AAN9A809</accession>
<feature type="non-terminal residue" evidence="7">
    <location>
        <position position="1"/>
    </location>
</feature>
<evidence type="ECO:0000256" key="2">
    <source>
        <dbReference type="ARBA" id="ARBA00009172"/>
    </source>
</evidence>
<feature type="transmembrane region" description="Helical" evidence="6">
    <location>
        <begin position="109"/>
        <end position="125"/>
    </location>
</feature>
<dbReference type="InterPro" id="IPR036259">
    <property type="entry name" value="MFS_trans_sf"/>
</dbReference>
<evidence type="ECO:0000256" key="3">
    <source>
        <dbReference type="ARBA" id="ARBA00022692"/>
    </source>
</evidence>
<dbReference type="EMBL" id="JAXCGZ010008516">
    <property type="protein sequence ID" value="KAK7077589.1"/>
    <property type="molecule type" value="Genomic_DNA"/>
</dbReference>
<evidence type="ECO:0000313" key="7">
    <source>
        <dbReference type="EMBL" id="KAK7077589.1"/>
    </source>
</evidence>
<proteinExistence type="inferred from homology"/>
<dbReference type="SUPFAM" id="SSF103473">
    <property type="entry name" value="MFS general substrate transporter"/>
    <property type="match status" value="1"/>
</dbReference>
<comment type="caution">
    <text evidence="7">The sequence shown here is derived from an EMBL/GenBank/DDBJ whole genome shotgun (WGS) entry which is preliminary data.</text>
</comment>
<keyword evidence="5 6" id="KW-0472">Membrane</keyword>
<comment type="subcellular location">
    <subcellularLocation>
        <location evidence="1">Membrane</location>
        <topology evidence="1">Multi-pass membrane protein</topology>
    </subcellularLocation>
</comment>
<reference evidence="7 8" key="1">
    <citation type="submission" date="2023-11" db="EMBL/GenBank/DDBJ databases">
        <title>Halocaridina rubra genome assembly.</title>
        <authorList>
            <person name="Smith C."/>
        </authorList>
    </citation>
    <scope>NUCLEOTIDE SEQUENCE [LARGE SCALE GENOMIC DNA]</scope>
    <source>
        <strain evidence="7">EP-1</strain>
        <tissue evidence="7">Whole</tissue>
    </source>
</reference>
<name>A0AAN9A809_HALRR</name>
<comment type="similarity">
    <text evidence="2">Belongs to the unc-93 family.</text>
</comment>
<dbReference type="InterPro" id="IPR010291">
    <property type="entry name" value="Ion_channel_UNC-93"/>
</dbReference>
<dbReference type="PANTHER" id="PTHR19444:SF13">
    <property type="entry name" value="PROTEIN UNC-93 HOMOLOG A"/>
    <property type="match status" value="1"/>
</dbReference>
<feature type="non-terminal residue" evidence="7">
    <location>
        <position position="174"/>
    </location>
</feature>
<protein>
    <submittedName>
        <fullName evidence="7">Ion channel regulatory protein UNC-93</fullName>
    </submittedName>
</protein>